<reference evidence="2" key="1">
    <citation type="submission" date="2013-11" db="EMBL/GenBank/DDBJ databases">
        <title>Genome sequencing of Bartonella spp. isolated from human blood.</title>
        <authorList>
            <person name="Raoult D."/>
        </authorList>
    </citation>
    <scope>NUCLEOTIDE SEQUENCE</scope>
    <source>
        <strain evidence="2">BM1374165</strain>
    </source>
</reference>
<proteinExistence type="predicted"/>
<protein>
    <submittedName>
        <fullName evidence="1">Uncharacterized protein</fullName>
    </submittedName>
</protein>
<organism evidence="1 2">
    <name type="scientific">Bartonella henselae</name>
    <name type="common">Rochalimaea henselae</name>
    <dbReference type="NCBI Taxonomy" id="38323"/>
    <lineage>
        <taxon>Bacteria</taxon>
        <taxon>Pseudomonadati</taxon>
        <taxon>Pseudomonadota</taxon>
        <taxon>Alphaproteobacteria</taxon>
        <taxon>Hyphomicrobiales</taxon>
        <taxon>Bartonellaceae</taxon>
        <taxon>Bartonella</taxon>
    </lineage>
</organism>
<name>X5LY63_BARHN</name>
<dbReference type="EMBL" id="HG969191">
    <property type="protein sequence ID" value="CDO46097.1"/>
    <property type="molecule type" value="Genomic_DNA"/>
</dbReference>
<evidence type="ECO:0000313" key="2">
    <source>
        <dbReference type="Proteomes" id="UP000019801"/>
    </source>
</evidence>
<accession>X5LY63</accession>
<dbReference type="AlphaFoldDB" id="X5LY63"/>
<dbReference type="Proteomes" id="UP000019801">
    <property type="component" value="Chromosome I"/>
</dbReference>
<evidence type="ECO:0000313" key="1">
    <source>
        <dbReference type="EMBL" id="CDO46097.1"/>
    </source>
</evidence>
<gene>
    <name evidence="1" type="ORF">BM1374165_00068</name>
</gene>
<sequence>MCVYFVALFFHKAHAIGNTLIDKGNSLFCNLNKSHEYRKILLMNRLYARVVVMLEVGKENVVLTCTKRKYGVLNRFSIIPFTGVVMKWA</sequence>
<dbReference type="RefSeq" id="WP_038486676.1">
    <property type="nucleotide sequence ID" value="NZ_CACVBK010000001.1"/>
</dbReference>
<dbReference type="KEGG" id="bhs:BM1374165_00068"/>